<gene>
    <name evidence="1" type="ORF">DPEC_G00333910</name>
</gene>
<accession>A0ACC2F6N9</accession>
<organism evidence="1 2">
    <name type="scientific">Dallia pectoralis</name>
    <name type="common">Alaska blackfish</name>
    <dbReference type="NCBI Taxonomy" id="75939"/>
    <lineage>
        <taxon>Eukaryota</taxon>
        <taxon>Metazoa</taxon>
        <taxon>Chordata</taxon>
        <taxon>Craniata</taxon>
        <taxon>Vertebrata</taxon>
        <taxon>Euteleostomi</taxon>
        <taxon>Actinopterygii</taxon>
        <taxon>Neopterygii</taxon>
        <taxon>Teleostei</taxon>
        <taxon>Protacanthopterygii</taxon>
        <taxon>Esociformes</taxon>
        <taxon>Umbridae</taxon>
        <taxon>Dallia</taxon>
    </lineage>
</organism>
<name>A0ACC2F6N9_DALPE</name>
<keyword evidence="2" id="KW-1185">Reference proteome</keyword>
<sequence>MTYCRPPPPPPQQREGGPREVGYERGMRSVTATQTRATSIIATRVVLNQSEARGVYRAVWVMTSLLLVVLALCLIAVHATPKSDHWLDGDWKKWKGFHRRDYSKSEDGWRRTVWEKNLHDIAQHNLQHTLGEHSYRLGMNHFSDMTNEEFRRVMNGYRRTRGKVHKRSVFMEPNFVHPPAAVDWRTKGYVTPVKDQGTCGSCWAFSSTGALEGQHFRKTGNLVSLSEQNLVDCSWPQGNQGCNGGLMDQAFQYIKENNGIESEESYPYVGEEGPCRYKHESSAANDTGFVDIPTGQEGALMSAVAAVGPVSVAIDASHKSIQFYQSGIYYEKDCSSELLDHGVLVVGYGFEGEDVAGNRYWIIKNSWSDHWGDKGYIYIAKDMNNHCGVATVASYPLV</sequence>
<dbReference type="EMBL" id="CM055760">
    <property type="protein sequence ID" value="KAJ7986972.1"/>
    <property type="molecule type" value="Genomic_DNA"/>
</dbReference>
<reference evidence="1" key="1">
    <citation type="submission" date="2021-05" db="EMBL/GenBank/DDBJ databases">
        <authorList>
            <person name="Pan Q."/>
            <person name="Jouanno E."/>
            <person name="Zahm M."/>
            <person name="Klopp C."/>
            <person name="Cabau C."/>
            <person name="Louis A."/>
            <person name="Berthelot C."/>
            <person name="Parey E."/>
            <person name="Roest Crollius H."/>
            <person name="Montfort J."/>
            <person name="Robinson-Rechavi M."/>
            <person name="Bouchez O."/>
            <person name="Lampietro C."/>
            <person name="Lopez Roques C."/>
            <person name="Donnadieu C."/>
            <person name="Postlethwait J."/>
            <person name="Bobe J."/>
            <person name="Dillon D."/>
            <person name="Chandos A."/>
            <person name="von Hippel F."/>
            <person name="Guiguen Y."/>
        </authorList>
    </citation>
    <scope>NUCLEOTIDE SEQUENCE</scope>
    <source>
        <strain evidence="1">YG-Jan2019</strain>
    </source>
</reference>
<evidence type="ECO:0000313" key="1">
    <source>
        <dbReference type="EMBL" id="KAJ7986972.1"/>
    </source>
</evidence>
<evidence type="ECO:0000313" key="2">
    <source>
        <dbReference type="Proteomes" id="UP001157502"/>
    </source>
</evidence>
<protein>
    <submittedName>
        <fullName evidence="1">Uncharacterized protein</fullName>
    </submittedName>
</protein>
<comment type="caution">
    <text evidence="1">The sequence shown here is derived from an EMBL/GenBank/DDBJ whole genome shotgun (WGS) entry which is preliminary data.</text>
</comment>
<dbReference type="Proteomes" id="UP001157502">
    <property type="component" value="Chromosome 33"/>
</dbReference>
<proteinExistence type="predicted"/>